<accession>A0A0F3N4D8</accession>
<protein>
    <submittedName>
        <fullName evidence="2">Disulfide bond corrector DsbC family protein</fullName>
    </submittedName>
</protein>
<dbReference type="EMBL" id="LANT01000009">
    <property type="protein sequence ID" value="KJV62940.1"/>
    <property type="molecule type" value="Genomic_DNA"/>
</dbReference>
<dbReference type="Pfam" id="PF11412">
    <property type="entry name" value="DsbD_N"/>
    <property type="match status" value="1"/>
</dbReference>
<name>A0A0F3N4D8_ANAPH</name>
<evidence type="ECO:0000313" key="2">
    <source>
        <dbReference type="EMBL" id="KJV62940.1"/>
    </source>
</evidence>
<proteinExistence type="predicted"/>
<evidence type="ECO:0000259" key="1">
    <source>
        <dbReference type="Pfam" id="PF11412"/>
    </source>
</evidence>
<dbReference type="AlphaFoldDB" id="A0A0F3N4D8"/>
<dbReference type="InterPro" id="IPR028250">
    <property type="entry name" value="DsbDN"/>
</dbReference>
<sequence length="204" mass="22886">MQNLRKNSRNYTANSQEENVLRIAKCMGAVLCKIFLLWSLSSVVFASASCSEISDSLYDNHVNVKVLVGAVTRNKVSIAVLCEVQPGWHIYAKDPGDTGMPTRFWIEGNDTKNLSVHWPKFSKVSEAIPSRVLESNVYEGTVVFPITFSVLKGSESSLLYLHVGFAVCGEVCIPQERRLEIALPSDAKFEDSEVMELIKQWKRR</sequence>
<reference evidence="2 3" key="1">
    <citation type="submission" date="2015-01" db="EMBL/GenBank/DDBJ databases">
        <title>Genome Sequencing of Rickettsiales.</title>
        <authorList>
            <person name="Daugherty S.C."/>
            <person name="Su Q."/>
            <person name="Abolude K."/>
            <person name="Beier-Sexton M."/>
            <person name="Carlyon J.A."/>
            <person name="Carter R."/>
            <person name="Day N.P."/>
            <person name="Dumler S.J."/>
            <person name="Dyachenko V."/>
            <person name="Godinez A."/>
            <person name="Kurtti T.J."/>
            <person name="Lichay M."/>
            <person name="Mullins K.E."/>
            <person name="Ott S."/>
            <person name="Pappas-Brown V."/>
            <person name="Paris D.H."/>
            <person name="Patel P."/>
            <person name="Richards A.L."/>
            <person name="Sadzewicz L."/>
            <person name="Sears K."/>
            <person name="Seidman D."/>
            <person name="Sengamalay N."/>
            <person name="Stenos J."/>
            <person name="Tallon L.J."/>
            <person name="Vincent G."/>
            <person name="Fraser C.M."/>
            <person name="Munderloh U."/>
            <person name="Dunning-Hotopp J.C."/>
        </authorList>
    </citation>
    <scope>NUCLEOTIDE SEQUENCE [LARGE SCALE GENOMIC DNA]</scope>
    <source>
        <strain evidence="2 3">NCH-1</strain>
    </source>
</reference>
<gene>
    <name evidence="2" type="ORF">EPHNCH_1319</name>
</gene>
<comment type="caution">
    <text evidence="2">The sequence shown here is derived from an EMBL/GenBank/DDBJ whole genome shotgun (WGS) entry which is preliminary data.</text>
</comment>
<dbReference type="PATRIC" id="fig|1359161.3.peg.1506"/>
<evidence type="ECO:0000313" key="3">
    <source>
        <dbReference type="Proteomes" id="UP000033754"/>
    </source>
</evidence>
<dbReference type="RefSeq" id="WP_052688423.1">
    <property type="nucleotide sequence ID" value="NZ_LANT01000009.1"/>
</dbReference>
<feature type="domain" description="Thiol:disulfide interchange protein DsbD N-terminal" evidence="1">
    <location>
        <begin position="72"/>
        <end position="180"/>
    </location>
</feature>
<organism evidence="2 3">
    <name type="scientific">Anaplasma phagocytophilum str. NCH-1</name>
    <dbReference type="NCBI Taxonomy" id="1359161"/>
    <lineage>
        <taxon>Bacteria</taxon>
        <taxon>Pseudomonadati</taxon>
        <taxon>Pseudomonadota</taxon>
        <taxon>Alphaproteobacteria</taxon>
        <taxon>Rickettsiales</taxon>
        <taxon>Anaplasmataceae</taxon>
        <taxon>Anaplasma</taxon>
        <taxon>phagocytophilum group</taxon>
    </lineage>
</organism>
<dbReference type="Proteomes" id="UP000033754">
    <property type="component" value="Unassembled WGS sequence"/>
</dbReference>